<dbReference type="Proteomes" id="UP001158067">
    <property type="component" value="Unassembled WGS sequence"/>
</dbReference>
<evidence type="ECO:0000313" key="2">
    <source>
        <dbReference type="Proteomes" id="UP001158067"/>
    </source>
</evidence>
<organism evidence="1 2">
    <name type="scientific">Neorhodopirellula lusitana</name>
    <dbReference type="NCBI Taxonomy" id="445327"/>
    <lineage>
        <taxon>Bacteria</taxon>
        <taxon>Pseudomonadati</taxon>
        <taxon>Planctomycetota</taxon>
        <taxon>Planctomycetia</taxon>
        <taxon>Pirellulales</taxon>
        <taxon>Pirellulaceae</taxon>
        <taxon>Neorhodopirellula</taxon>
    </lineage>
</organism>
<gene>
    <name evidence="1" type="ORF">SAMN06265222_11676</name>
</gene>
<accession>A0ABY1QJH7</accession>
<protein>
    <submittedName>
        <fullName evidence="1">Uncharacterized protein</fullName>
    </submittedName>
</protein>
<dbReference type="EMBL" id="FXUG01000016">
    <property type="protein sequence ID" value="SMP73280.1"/>
    <property type="molecule type" value="Genomic_DNA"/>
</dbReference>
<comment type="caution">
    <text evidence="1">The sequence shown here is derived from an EMBL/GenBank/DDBJ whole genome shotgun (WGS) entry which is preliminary data.</text>
</comment>
<keyword evidence="2" id="KW-1185">Reference proteome</keyword>
<dbReference type="RefSeq" id="WP_283434725.1">
    <property type="nucleotide sequence ID" value="NZ_FXUG01000016.1"/>
</dbReference>
<proteinExistence type="predicted"/>
<name>A0ABY1QJH7_9BACT</name>
<evidence type="ECO:0000313" key="1">
    <source>
        <dbReference type="EMBL" id="SMP73280.1"/>
    </source>
</evidence>
<sequence length="307" mass="33068">MMSVDSVSYRAQQSQKRYANSQEVQSVFSEVLASVGVDGYQSAQPLDVQAAAEAAGIDTTGANAGGDALNAGGGSDPLGELAADAWYSYYDLEMTGRYRSLATSTEVDAEQVKADFGNVISRSYNEGGYADPKQFLSSLSAGEMESIRQVHYLAEPINVSSLTEEGALNLLIPSVAQVDLNNDGLTQAGAGYGIKFPDSRTPADVAAAWEDATAELSPMEKGFYTLQVKLPALLANIKLNPDGSFSHVVEPGDPAYENPMASPDYSYEQSARDLVEYLDAFETQIDPVRYIRDRAFWSDFASRLADK</sequence>
<reference evidence="1 2" key="1">
    <citation type="submission" date="2017-05" db="EMBL/GenBank/DDBJ databases">
        <authorList>
            <person name="Varghese N."/>
            <person name="Submissions S."/>
        </authorList>
    </citation>
    <scope>NUCLEOTIDE SEQUENCE [LARGE SCALE GENOMIC DNA]</scope>
    <source>
        <strain evidence="1 2">DSM 25457</strain>
    </source>
</reference>